<keyword evidence="2" id="KW-0677">Repeat</keyword>
<dbReference type="PANTHER" id="PTHR12558:SF10">
    <property type="entry name" value="CELL DIVISION CYCLE PROTEIN 23 HOMOLOG"/>
    <property type="match status" value="1"/>
</dbReference>
<feature type="repeat" description="TPR" evidence="7">
    <location>
        <begin position="390"/>
        <end position="423"/>
    </location>
</feature>
<dbReference type="AlphaFoldDB" id="A0A5K1JTB8"/>
<dbReference type="InterPro" id="IPR015671">
    <property type="entry name" value="GSCR1_dom"/>
</dbReference>
<dbReference type="InterPro" id="IPR019734">
    <property type="entry name" value="TPR_rpt"/>
</dbReference>
<feature type="region of interest" description="Disordered" evidence="8">
    <location>
        <begin position="1089"/>
        <end position="1127"/>
    </location>
</feature>
<evidence type="ECO:0000256" key="1">
    <source>
        <dbReference type="ARBA" id="ARBA00022618"/>
    </source>
</evidence>
<dbReference type="GO" id="GO:0045842">
    <property type="term" value="P:positive regulation of mitotic metaphase/anaphase transition"/>
    <property type="evidence" value="ECO:0007669"/>
    <property type="project" value="TreeGrafter"/>
</dbReference>
<feature type="domain" description="Cdc23" evidence="9">
    <location>
        <begin position="14"/>
        <end position="292"/>
    </location>
</feature>
<dbReference type="SUPFAM" id="SSF48452">
    <property type="entry name" value="TPR-like"/>
    <property type="match status" value="2"/>
</dbReference>
<gene>
    <name evidence="11" type="primary">G2XAE9</name>
</gene>
<dbReference type="EMBL" id="LR724423">
    <property type="protein sequence ID" value="VWO95011.1"/>
    <property type="molecule type" value="Genomic_DNA"/>
</dbReference>
<feature type="repeat" description="TPR" evidence="7">
    <location>
        <begin position="424"/>
        <end position="457"/>
    </location>
</feature>
<dbReference type="InterPro" id="IPR007192">
    <property type="entry name" value="APC8"/>
</dbReference>
<dbReference type="Pfam" id="PF13181">
    <property type="entry name" value="TPR_8"/>
    <property type="match status" value="1"/>
</dbReference>
<feature type="repeat" description="TPR" evidence="7">
    <location>
        <begin position="356"/>
        <end position="389"/>
    </location>
</feature>
<evidence type="ECO:0000259" key="9">
    <source>
        <dbReference type="Pfam" id="PF04049"/>
    </source>
</evidence>
<dbReference type="Pfam" id="PF04049">
    <property type="entry name" value="ANAPC8"/>
    <property type="match status" value="1"/>
</dbReference>
<feature type="domain" description="GLTSCR protein conserved" evidence="10">
    <location>
        <begin position="741"/>
        <end position="830"/>
    </location>
</feature>
<evidence type="ECO:0000256" key="7">
    <source>
        <dbReference type="PROSITE-ProRule" id="PRU00339"/>
    </source>
</evidence>
<dbReference type="PANTHER" id="PTHR12558">
    <property type="entry name" value="CELL DIVISION CYCLE 16,23,27"/>
    <property type="match status" value="1"/>
</dbReference>
<dbReference type="Pfam" id="PF15249">
    <property type="entry name" value="GLTSCR1"/>
    <property type="match status" value="1"/>
</dbReference>
<dbReference type="GO" id="GO:0005680">
    <property type="term" value="C:anaphase-promoting complex"/>
    <property type="evidence" value="ECO:0007669"/>
    <property type="project" value="InterPro"/>
</dbReference>
<accession>A0A5K1JTB8</accession>
<dbReference type="GO" id="GO:0051301">
    <property type="term" value="P:cell division"/>
    <property type="evidence" value="ECO:0007669"/>
    <property type="project" value="UniProtKB-KW"/>
</dbReference>
<dbReference type="PROSITE" id="PS50005">
    <property type="entry name" value="TPR"/>
    <property type="match status" value="3"/>
</dbReference>
<feature type="compositionally biased region" description="Low complexity" evidence="8">
    <location>
        <begin position="861"/>
        <end position="893"/>
    </location>
</feature>
<evidence type="ECO:0000256" key="2">
    <source>
        <dbReference type="ARBA" id="ARBA00022737"/>
    </source>
</evidence>
<dbReference type="GO" id="GO:0031145">
    <property type="term" value="P:anaphase-promoting complex-dependent catabolic process"/>
    <property type="evidence" value="ECO:0007669"/>
    <property type="project" value="TreeGrafter"/>
</dbReference>
<dbReference type="SMART" id="SM00028">
    <property type="entry name" value="TPR"/>
    <property type="match status" value="7"/>
</dbReference>
<dbReference type="Pfam" id="PF13432">
    <property type="entry name" value="TPR_16"/>
    <property type="match status" value="2"/>
</dbReference>
<keyword evidence="3" id="KW-0498">Mitosis</keyword>
<sequence>MVEAPFKVDGEVVVALRDAVRDCSDRGLLYASKWASELLSALPPSKRRSEPAVVASSLSNFHTSTPARSRSPRPSLSFVVQTPAPADVSDAAPHFQEEAEWEAQDADHLAMAKTFLEAKEFLRVIHWLKPCRSSKAIFLRIYSQYLESEKKAQREWYKFEKTREQPPEPVNACLHQLLDSVSNATDPWLLFLKAVFLCRLSRREEAIESAILSISQYPWNWSAWVALGDCLSDGDELSSILPLLPLPASHPLVLMFQVKTLNSLNSPTDNELALCDRLLSDDFFPRSMWIMALRGNVLYYLHDFTSAEAQFRKILAIDPYRVDDIDILSNILYVTENGTALSKLAHDYLAIDKDRPEICCIIGNYYSLRAEHEKAVKYFKRATQLDRTYLAAWTLMGHEYVEMKNSHAAIEAYRKAVDVNRKDYRAWYGLAQAYELLSMHQYALYYYQHATALRPYDVRIWQAQGMCYEEMGRLRDAIECLRRALIGADPEETVIHSKLAKLHNDLEEYAEAAAYHRRIVEVCRAAQKPVPEWSKSAVYVARYHIQHGGGDFVLARQYLDFVATSNAEEVTQANEMLRRYQHVLRQQQNPQMSSIAGPSTHAFSSFPAHPRHPPAISTKLRHVQDAPDSAAPPSSTGAGTPVPATPILTTPPLTAPPTPIVRSSSQVTDIREPSQDPTAFVTLPSLRNGTAGATELGPPSARTSRASVVVDVDAVNARTIALSREHKRGADEEAVMVQTAARLLPYHVFQLPHEDLEGPLQNGTVHPSRKGKRKATEEDLLREEIADTKFAMECWKRRRALEQRFQKARNDSGKGYVIAQAVLEIERAENAALTAELRSSRAELDKLEREKRAAANPPAPAASTPARPTPTLRTASTSNYYSSSTVSTPTTATFMPPYRPPYSSYSQYPTTQYTYNPYAYSSYTPTASTAYSTAPQTPSSATSTTVYNPPAGASMTTPTSAASAQVQQAAQTVGVSTTAIPVQLPVSSLPALAALGIIPVAAASVPPTGQPQPPAVIRSTNGTTLSLEINLSLLQSAQMSGLVLILNALTSRGVNVDGSGTLHVGSASAVPPAASSSAAQSALSGGVATAGLAGSKGSSAASTTSNTPAPSTSTSSTASTPAPSAGS</sequence>
<name>A0A5K1JTB8_9APHY</name>
<proteinExistence type="predicted"/>
<evidence type="ECO:0000256" key="6">
    <source>
        <dbReference type="ARBA" id="ARBA00023306"/>
    </source>
</evidence>
<evidence type="ECO:0000259" key="10">
    <source>
        <dbReference type="Pfam" id="PF15249"/>
    </source>
</evidence>
<evidence type="ECO:0000256" key="3">
    <source>
        <dbReference type="ARBA" id="ARBA00022776"/>
    </source>
</evidence>
<evidence type="ECO:0000256" key="4">
    <source>
        <dbReference type="ARBA" id="ARBA00022786"/>
    </source>
</evidence>
<keyword evidence="5 7" id="KW-0802">TPR repeat</keyword>
<dbReference type="GO" id="GO:0016567">
    <property type="term" value="P:protein ubiquitination"/>
    <property type="evidence" value="ECO:0007669"/>
    <property type="project" value="TreeGrafter"/>
</dbReference>
<feature type="compositionally biased region" description="Low complexity" evidence="8">
    <location>
        <begin position="640"/>
        <end position="652"/>
    </location>
</feature>
<protein>
    <submittedName>
        <fullName evidence="11">Glucose repression mediator protein CYC8</fullName>
    </submittedName>
</protein>
<evidence type="ECO:0000313" key="11">
    <source>
        <dbReference type="EMBL" id="VWO95011.1"/>
    </source>
</evidence>
<feature type="region of interest" description="Disordered" evidence="8">
    <location>
        <begin position="587"/>
        <end position="677"/>
    </location>
</feature>
<feature type="region of interest" description="Disordered" evidence="8">
    <location>
        <begin position="757"/>
        <end position="777"/>
    </location>
</feature>
<dbReference type="InterPro" id="IPR011990">
    <property type="entry name" value="TPR-like_helical_dom_sf"/>
</dbReference>
<keyword evidence="4" id="KW-0833">Ubl conjugation pathway</keyword>
<feature type="region of interest" description="Disordered" evidence="8">
    <location>
        <begin position="848"/>
        <end position="896"/>
    </location>
</feature>
<evidence type="ECO:0000256" key="8">
    <source>
        <dbReference type="SAM" id="MobiDB-lite"/>
    </source>
</evidence>
<organism evidence="11">
    <name type="scientific">Ganoderma boninense</name>
    <dbReference type="NCBI Taxonomy" id="34458"/>
    <lineage>
        <taxon>Eukaryota</taxon>
        <taxon>Fungi</taxon>
        <taxon>Dikarya</taxon>
        <taxon>Basidiomycota</taxon>
        <taxon>Agaricomycotina</taxon>
        <taxon>Agaricomycetes</taxon>
        <taxon>Polyporales</taxon>
        <taxon>Polyporaceae</taxon>
        <taxon>Ganoderma</taxon>
    </lineage>
</organism>
<keyword evidence="6" id="KW-0131">Cell cycle</keyword>
<dbReference type="Gene3D" id="1.25.40.10">
    <property type="entry name" value="Tetratricopeptide repeat domain"/>
    <property type="match status" value="2"/>
</dbReference>
<evidence type="ECO:0000256" key="5">
    <source>
        <dbReference type="ARBA" id="ARBA00022803"/>
    </source>
</evidence>
<keyword evidence="1" id="KW-0132">Cell division</keyword>
<reference evidence="11" key="1">
    <citation type="submission" date="2019-10" db="EMBL/GenBank/DDBJ databases">
        <authorList>
            <person name="Nor Muhammad N."/>
        </authorList>
    </citation>
    <scope>NUCLEOTIDE SEQUENCE</scope>
</reference>
<feature type="compositionally biased region" description="Polar residues" evidence="8">
    <location>
        <begin position="587"/>
        <end position="603"/>
    </location>
</feature>